<protein>
    <submittedName>
        <fullName evidence="2">Uncharacterized protein</fullName>
    </submittedName>
</protein>
<feature type="compositionally biased region" description="Low complexity" evidence="1">
    <location>
        <begin position="96"/>
        <end position="107"/>
    </location>
</feature>
<feature type="compositionally biased region" description="Polar residues" evidence="1">
    <location>
        <begin position="39"/>
        <end position="54"/>
    </location>
</feature>
<reference evidence="2" key="2">
    <citation type="submission" date="2023-05" db="EMBL/GenBank/DDBJ databases">
        <authorList>
            <consortium name="Lawrence Berkeley National Laboratory"/>
            <person name="Steindorff A."/>
            <person name="Hensen N."/>
            <person name="Bonometti L."/>
            <person name="Westerberg I."/>
            <person name="Brannstrom I.O."/>
            <person name="Guillou S."/>
            <person name="Cros-Aarteil S."/>
            <person name="Calhoun S."/>
            <person name="Haridas S."/>
            <person name="Kuo A."/>
            <person name="Mondo S."/>
            <person name="Pangilinan J."/>
            <person name="Riley R."/>
            <person name="Labutti K."/>
            <person name="Andreopoulos B."/>
            <person name="Lipzen A."/>
            <person name="Chen C."/>
            <person name="Yanf M."/>
            <person name="Daum C."/>
            <person name="Ng V."/>
            <person name="Clum A."/>
            <person name="Ohm R."/>
            <person name="Martin F."/>
            <person name="Silar P."/>
            <person name="Natvig D."/>
            <person name="Lalanne C."/>
            <person name="Gautier V."/>
            <person name="Ament-Velasquez S.L."/>
            <person name="Kruys A."/>
            <person name="Hutchinson M.I."/>
            <person name="Powell A.J."/>
            <person name="Barry K."/>
            <person name="Miller A.N."/>
            <person name="Grigoriev I.V."/>
            <person name="Debuchy R."/>
            <person name="Gladieux P."/>
            <person name="Thoren M.H."/>
            <person name="Johannesson H."/>
        </authorList>
    </citation>
    <scope>NUCLEOTIDE SEQUENCE</scope>
    <source>
        <strain evidence="2">CBS 731.68</strain>
    </source>
</reference>
<dbReference type="AlphaFoldDB" id="A0AAN6Z011"/>
<gene>
    <name evidence="2" type="ORF">N657DRAFT_161494</name>
</gene>
<keyword evidence="3" id="KW-1185">Reference proteome</keyword>
<feature type="compositionally biased region" description="Basic and acidic residues" evidence="1">
    <location>
        <begin position="114"/>
        <end position="126"/>
    </location>
</feature>
<dbReference type="GeneID" id="87822788"/>
<reference evidence="2" key="1">
    <citation type="journal article" date="2023" name="Mol. Phylogenet. Evol.">
        <title>Genome-scale phylogeny and comparative genomics of the fungal order Sordariales.</title>
        <authorList>
            <person name="Hensen N."/>
            <person name="Bonometti L."/>
            <person name="Westerberg I."/>
            <person name="Brannstrom I.O."/>
            <person name="Guillou S."/>
            <person name="Cros-Aarteil S."/>
            <person name="Calhoun S."/>
            <person name="Haridas S."/>
            <person name="Kuo A."/>
            <person name="Mondo S."/>
            <person name="Pangilinan J."/>
            <person name="Riley R."/>
            <person name="LaButti K."/>
            <person name="Andreopoulos B."/>
            <person name="Lipzen A."/>
            <person name="Chen C."/>
            <person name="Yan M."/>
            <person name="Daum C."/>
            <person name="Ng V."/>
            <person name="Clum A."/>
            <person name="Steindorff A."/>
            <person name="Ohm R.A."/>
            <person name="Martin F."/>
            <person name="Silar P."/>
            <person name="Natvig D.O."/>
            <person name="Lalanne C."/>
            <person name="Gautier V."/>
            <person name="Ament-Velasquez S.L."/>
            <person name="Kruys A."/>
            <person name="Hutchinson M.I."/>
            <person name="Powell A.J."/>
            <person name="Barry K."/>
            <person name="Miller A.N."/>
            <person name="Grigoriev I.V."/>
            <person name="Debuchy R."/>
            <person name="Gladieux P."/>
            <person name="Hiltunen Thoren M."/>
            <person name="Johannesson H."/>
        </authorList>
    </citation>
    <scope>NUCLEOTIDE SEQUENCE</scope>
    <source>
        <strain evidence="2">CBS 731.68</strain>
    </source>
</reference>
<proteinExistence type="predicted"/>
<accession>A0AAN6Z011</accession>
<evidence type="ECO:0000313" key="2">
    <source>
        <dbReference type="EMBL" id="KAK4120411.1"/>
    </source>
</evidence>
<dbReference type="Proteomes" id="UP001302602">
    <property type="component" value="Unassembled WGS sequence"/>
</dbReference>
<dbReference type="EMBL" id="MU853239">
    <property type="protein sequence ID" value="KAK4120411.1"/>
    <property type="molecule type" value="Genomic_DNA"/>
</dbReference>
<sequence>MDCTQKCLSCSHRLCSTGCTTQFDHRGWAARGSYRRTVAANSSAGARESTNWTASRKRKRSIDDEELGARKHDDSDPFAWFKLTTKEWKRRKNSRLSSLKPLWKPLPETASNEVSRRKSDMHLQGR</sequence>
<feature type="region of interest" description="Disordered" evidence="1">
    <location>
        <begin position="90"/>
        <end position="126"/>
    </location>
</feature>
<organism evidence="2 3">
    <name type="scientific">Parathielavia appendiculata</name>
    <dbReference type="NCBI Taxonomy" id="2587402"/>
    <lineage>
        <taxon>Eukaryota</taxon>
        <taxon>Fungi</taxon>
        <taxon>Dikarya</taxon>
        <taxon>Ascomycota</taxon>
        <taxon>Pezizomycotina</taxon>
        <taxon>Sordariomycetes</taxon>
        <taxon>Sordariomycetidae</taxon>
        <taxon>Sordariales</taxon>
        <taxon>Chaetomiaceae</taxon>
        <taxon>Parathielavia</taxon>
    </lineage>
</organism>
<comment type="caution">
    <text evidence="2">The sequence shown here is derived from an EMBL/GenBank/DDBJ whole genome shotgun (WGS) entry which is preliminary data.</text>
</comment>
<evidence type="ECO:0000256" key="1">
    <source>
        <dbReference type="SAM" id="MobiDB-lite"/>
    </source>
</evidence>
<dbReference type="RefSeq" id="XP_062644182.1">
    <property type="nucleotide sequence ID" value="XM_062786022.1"/>
</dbReference>
<feature type="region of interest" description="Disordered" evidence="1">
    <location>
        <begin position="39"/>
        <end position="75"/>
    </location>
</feature>
<evidence type="ECO:0000313" key="3">
    <source>
        <dbReference type="Proteomes" id="UP001302602"/>
    </source>
</evidence>
<name>A0AAN6Z011_9PEZI</name>